<dbReference type="SUPFAM" id="SSF47353">
    <property type="entry name" value="Retrovirus capsid dimerization domain-like"/>
    <property type="match status" value="1"/>
</dbReference>
<dbReference type="RefSeq" id="XP_023931308.1">
    <property type="nucleotide sequence ID" value="XM_024075540.1"/>
</dbReference>
<dbReference type="Proteomes" id="UP000085678">
    <property type="component" value="Unplaced"/>
</dbReference>
<protein>
    <submittedName>
        <fullName evidence="4">Uncharacterized protein LOC112041841 isoform X2</fullName>
    </submittedName>
</protein>
<dbReference type="GeneID" id="112041841"/>
<evidence type="ECO:0000313" key="3">
    <source>
        <dbReference type="Proteomes" id="UP000085678"/>
    </source>
</evidence>
<feature type="coiled-coil region" evidence="1">
    <location>
        <begin position="40"/>
        <end position="92"/>
    </location>
</feature>
<dbReference type="PANTHER" id="PTHR46888:SF1">
    <property type="entry name" value="RIBONUCLEASE H"/>
    <property type="match status" value="1"/>
</dbReference>
<feature type="region of interest" description="Disordered" evidence="2">
    <location>
        <begin position="102"/>
        <end position="124"/>
    </location>
</feature>
<dbReference type="OrthoDB" id="10051775at2759"/>
<dbReference type="Gene3D" id="1.10.4020.10">
    <property type="entry name" value="DNA breaking-rejoining enzymes"/>
    <property type="match status" value="1"/>
</dbReference>
<organism evidence="3 4">
    <name type="scientific">Lingula anatina</name>
    <name type="common">Brachiopod</name>
    <name type="synonym">Lingula unguis</name>
    <dbReference type="NCBI Taxonomy" id="7574"/>
    <lineage>
        <taxon>Eukaryota</taxon>
        <taxon>Metazoa</taxon>
        <taxon>Spiralia</taxon>
        <taxon>Lophotrochozoa</taxon>
        <taxon>Brachiopoda</taxon>
        <taxon>Linguliformea</taxon>
        <taxon>Lingulata</taxon>
        <taxon>Lingulida</taxon>
        <taxon>Linguloidea</taxon>
        <taxon>Lingulidae</taxon>
        <taxon>Lingula</taxon>
    </lineage>
</organism>
<reference evidence="4" key="1">
    <citation type="submission" date="2025-08" db="UniProtKB">
        <authorList>
            <consortium name="RefSeq"/>
        </authorList>
    </citation>
    <scope>IDENTIFICATION</scope>
    <source>
        <tissue evidence="4">Gonads</tissue>
    </source>
</reference>
<keyword evidence="1" id="KW-0175">Coiled coil</keyword>
<proteinExistence type="predicted"/>
<keyword evidence="3" id="KW-1185">Reference proteome</keyword>
<name>A0A2R2MM51_LINAN</name>
<evidence type="ECO:0000256" key="1">
    <source>
        <dbReference type="SAM" id="Coils"/>
    </source>
</evidence>
<accession>A0A2R2MM51</accession>
<dbReference type="PANTHER" id="PTHR46888">
    <property type="entry name" value="ZINC KNUCKLE DOMAINCONTAINING PROTEIN-RELATED"/>
    <property type="match status" value="1"/>
</dbReference>
<evidence type="ECO:0000313" key="4">
    <source>
        <dbReference type="RefSeq" id="XP_023931308.1"/>
    </source>
</evidence>
<gene>
    <name evidence="4" type="primary">LOC112041841</name>
</gene>
<sequence length="287" mass="33844">MDTSKYISDGQKLGYEAEQLREYVAKCEQQYLEREERARVREDERKRQELEVLRLNHELEMEKQELDRKFQREEQQRALEKEHMEIEKMKLQVQLGEQKTKFSASTSGETKVKAPRPKLPAFDENKDDMDAFLDRFERFASSQQWPRESWSVSLSPLLTGKGLQAYSSMPAEEANNYDNLKVALLKRYIVARMKRYYQRWKELSEVEDTVESLNDLIIREQFMSTCSNELSVFLKERKPRTVDEMTRLAEQYLEAHSGSPVKGRNNFRVEAIKGSDNVGADYLSRLC</sequence>
<dbReference type="AlphaFoldDB" id="A0A2R2MM51"/>
<evidence type="ECO:0000256" key="2">
    <source>
        <dbReference type="SAM" id="MobiDB-lite"/>
    </source>
</evidence>
<dbReference type="InterPro" id="IPR038269">
    <property type="entry name" value="SCAN_sf"/>
</dbReference>